<dbReference type="RefSeq" id="WP_024495885.1">
    <property type="nucleotide sequence ID" value="NZ_AWGA01000043.1"/>
</dbReference>
<comment type="caution">
    <text evidence="2">The sequence shown here is derived from an EMBL/GenBank/DDBJ whole genome shotgun (WGS) entry which is preliminary data.</text>
</comment>
<feature type="chain" id="PRO_5044499053" evidence="1">
    <location>
        <begin position="19"/>
        <end position="241"/>
    </location>
</feature>
<reference evidence="2 3" key="1">
    <citation type="journal article" date="2014" name="Appl. Environ. Microbiol.">
        <title>Genomic features of a bumble bee symbiont reflect its host environment.</title>
        <authorList>
            <person name="Martinson V.G."/>
            <person name="Magoc T."/>
            <person name="Koch H."/>
            <person name="Salzberg S.L."/>
            <person name="Moran N.A."/>
        </authorList>
    </citation>
    <scope>NUCLEOTIDE SEQUENCE [LARGE SCALE GENOMIC DNA]</scope>
    <source>
        <strain evidence="2 3">Bimp</strain>
    </source>
</reference>
<evidence type="ECO:0000313" key="2">
    <source>
        <dbReference type="EMBL" id="TEA27367.1"/>
    </source>
</evidence>
<sequence>MKKILILITLFISFMVCANNDRTSSNDISDVLTNGIDASYDTLKILHQILTKNSIDIFYSDWENVVEKKCSWVGNHSNIELYGQEDLFSRPSCILIEQNSFINELILLLPHLNISVDLALQQYKTNLSEQKQHNIYLNLLTEKYANKFCHAFYSDNKINDCINRFLSTQYIPADYGFKIATDQSYLFNTPHHQDKTAMYLIKGQDVDVLDYENGYYQINYVTQKNKIVQKWLHCSAIAACM</sequence>
<dbReference type="EMBL" id="AWGA01000043">
    <property type="protein sequence ID" value="TEA27367.1"/>
    <property type="molecule type" value="Genomic_DNA"/>
</dbReference>
<dbReference type="AlphaFoldDB" id="A0AB94ID67"/>
<keyword evidence="1" id="KW-0732">Signal</keyword>
<feature type="signal peptide" evidence="1">
    <location>
        <begin position="1"/>
        <end position="18"/>
    </location>
</feature>
<dbReference type="Proteomes" id="UP000506160">
    <property type="component" value="Unassembled WGS sequence"/>
</dbReference>
<accession>A0AB94ID67</accession>
<keyword evidence="3" id="KW-1185">Reference proteome</keyword>
<evidence type="ECO:0000256" key="1">
    <source>
        <dbReference type="SAM" id="SignalP"/>
    </source>
</evidence>
<protein>
    <submittedName>
        <fullName evidence="2">Uncharacterized protein</fullName>
    </submittedName>
</protein>
<gene>
    <name evidence="2" type="ORF">O970_04075</name>
</gene>
<organism evidence="2 3">
    <name type="scientific">Candidatus Schmidhempelia bombi str. Bimp</name>
    <dbReference type="NCBI Taxonomy" id="1387197"/>
    <lineage>
        <taxon>Bacteria</taxon>
        <taxon>Pseudomonadati</taxon>
        <taxon>Pseudomonadota</taxon>
        <taxon>Gammaproteobacteria</taxon>
        <taxon>Orbales</taxon>
        <taxon>Orbaceae</taxon>
        <taxon>Candidatus Schmidhempelia</taxon>
    </lineage>
</organism>
<name>A0AB94ID67_9GAMM</name>
<proteinExistence type="predicted"/>
<evidence type="ECO:0000313" key="3">
    <source>
        <dbReference type="Proteomes" id="UP000506160"/>
    </source>
</evidence>